<dbReference type="AlphaFoldDB" id="A0A0C1LZ83"/>
<evidence type="ECO:0000259" key="2">
    <source>
        <dbReference type="Pfam" id="PF17881"/>
    </source>
</evidence>
<dbReference type="EMBL" id="JOJZ01000010">
    <property type="protein sequence ID" value="KID42185.1"/>
    <property type="molecule type" value="Genomic_DNA"/>
</dbReference>
<reference evidence="3 4" key="1">
    <citation type="submission" date="2014-06" db="EMBL/GenBank/DDBJ databases">
        <title>Functional and comparative genomic analyses of the Drosophila gut microbiota identify candidate symbiosis factors.</title>
        <authorList>
            <person name="Newell P.D."/>
            <person name="Chaston J.M."/>
            <person name="Douglas A.E."/>
        </authorList>
    </citation>
    <scope>NUCLEOTIDE SEQUENCE [LARGE SCALE GENOMIC DNA]</scope>
    <source>
        <strain evidence="3 4">DmCS_002</strain>
    </source>
</reference>
<proteinExistence type="predicted"/>
<gene>
    <name evidence="3" type="ORF">LfDm3_0590</name>
</gene>
<evidence type="ECO:0000313" key="4">
    <source>
        <dbReference type="Proteomes" id="UP000031397"/>
    </source>
</evidence>
<dbReference type="Gene3D" id="3.10.450.40">
    <property type="match status" value="2"/>
</dbReference>
<dbReference type="InterPro" id="IPR046350">
    <property type="entry name" value="Cystatin_sf"/>
</dbReference>
<accession>A0A0C1LZ83</accession>
<dbReference type="PATRIC" id="fig|1614.7.peg.578"/>
<feature type="domain" description="Cell wall elongation regulator TseB-like" evidence="2">
    <location>
        <begin position="49"/>
        <end position="90"/>
    </location>
</feature>
<keyword evidence="4" id="KW-1185">Reference proteome</keyword>
<name>A0A0C1LZ83_9LACO</name>
<protein>
    <recommendedName>
        <fullName evidence="2">Cell wall elongation regulator TseB-like domain-containing protein</fullName>
    </recommendedName>
</protein>
<comment type="caution">
    <text evidence="3">The sequence shown here is derived from an EMBL/GenBank/DDBJ whole genome shotgun (WGS) entry which is preliminary data.</text>
</comment>
<organism evidence="3 4">
    <name type="scientific">Fructilactobacillus fructivorans</name>
    <dbReference type="NCBI Taxonomy" id="1614"/>
    <lineage>
        <taxon>Bacteria</taxon>
        <taxon>Bacillati</taxon>
        <taxon>Bacillota</taxon>
        <taxon>Bacilli</taxon>
        <taxon>Lactobacillales</taxon>
        <taxon>Lactobacillaceae</taxon>
        <taxon>Fructilactobacillus</taxon>
    </lineage>
</organism>
<keyword evidence="1" id="KW-1133">Transmembrane helix</keyword>
<evidence type="ECO:0000256" key="1">
    <source>
        <dbReference type="SAM" id="Phobius"/>
    </source>
</evidence>
<dbReference type="InterPro" id="IPR041401">
    <property type="entry name" value="TseB-like_dom"/>
</dbReference>
<dbReference type="Pfam" id="PF17881">
    <property type="entry name" value="TseB"/>
    <property type="match status" value="1"/>
</dbReference>
<sequence>MYREQLKRKKTHRMRWIMITIIVLIVVGIILFFHAAKAPLLHARSHVTTVAENSAGFHNINHFYSSNLNQTYYSVGGYDKQNQYAYAILPKNGKSMQVVTQKNGINQQEAERAAQKIGKATKIINTGLAIYQNKPAWVVSYWNQNKRLNYVTVDYKTGKIVQTINNL</sequence>
<dbReference type="SUPFAM" id="SSF54403">
    <property type="entry name" value="Cystatin/monellin"/>
    <property type="match status" value="2"/>
</dbReference>
<dbReference type="RefSeq" id="WP_039143999.1">
    <property type="nucleotide sequence ID" value="NZ_RIGT01000022.1"/>
</dbReference>
<keyword evidence="1" id="KW-0472">Membrane</keyword>
<dbReference type="Proteomes" id="UP000031397">
    <property type="component" value="Unassembled WGS sequence"/>
</dbReference>
<evidence type="ECO:0000313" key="3">
    <source>
        <dbReference type="EMBL" id="KID42185.1"/>
    </source>
</evidence>
<keyword evidence="1" id="KW-0812">Transmembrane</keyword>
<feature type="transmembrane region" description="Helical" evidence="1">
    <location>
        <begin position="16"/>
        <end position="36"/>
    </location>
</feature>